<organism evidence="2 3">
    <name type="scientific">Goodea atripinnis</name>
    <dbReference type="NCBI Taxonomy" id="208336"/>
    <lineage>
        <taxon>Eukaryota</taxon>
        <taxon>Metazoa</taxon>
        <taxon>Chordata</taxon>
        <taxon>Craniata</taxon>
        <taxon>Vertebrata</taxon>
        <taxon>Euteleostomi</taxon>
        <taxon>Actinopterygii</taxon>
        <taxon>Neopterygii</taxon>
        <taxon>Teleostei</taxon>
        <taxon>Neoteleostei</taxon>
        <taxon>Acanthomorphata</taxon>
        <taxon>Ovalentaria</taxon>
        <taxon>Atherinomorphae</taxon>
        <taxon>Cyprinodontiformes</taxon>
        <taxon>Goodeidae</taxon>
        <taxon>Goodea</taxon>
    </lineage>
</organism>
<accession>A0ABV0PHQ0</accession>
<protein>
    <submittedName>
        <fullName evidence="2">Uncharacterized protein</fullName>
    </submittedName>
</protein>
<evidence type="ECO:0000313" key="3">
    <source>
        <dbReference type="Proteomes" id="UP001476798"/>
    </source>
</evidence>
<dbReference type="EMBL" id="JAHRIO010073570">
    <property type="protein sequence ID" value="MEQ2182949.1"/>
    <property type="molecule type" value="Genomic_DNA"/>
</dbReference>
<proteinExistence type="predicted"/>
<evidence type="ECO:0000313" key="2">
    <source>
        <dbReference type="EMBL" id="MEQ2182949.1"/>
    </source>
</evidence>
<feature type="compositionally biased region" description="Basic and acidic residues" evidence="1">
    <location>
        <begin position="10"/>
        <end position="21"/>
    </location>
</feature>
<evidence type="ECO:0000256" key="1">
    <source>
        <dbReference type="SAM" id="MobiDB-lite"/>
    </source>
</evidence>
<reference evidence="2 3" key="1">
    <citation type="submission" date="2021-06" db="EMBL/GenBank/DDBJ databases">
        <authorList>
            <person name="Palmer J.M."/>
        </authorList>
    </citation>
    <scope>NUCLEOTIDE SEQUENCE [LARGE SCALE GENOMIC DNA]</scope>
    <source>
        <strain evidence="2 3">GA_2019</strain>
        <tissue evidence="2">Muscle</tissue>
    </source>
</reference>
<feature type="region of interest" description="Disordered" evidence="1">
    <location>
        <begin position="1"/>
        <end position="21"/>
    </location>
</feature>
<sequence length="170" mass="18983">MSGHGVPFPPRDRRVKDAHAPTKEIRLFQTLRMRPLVNLGPRGAATPEPSSKGIPSVLPAGVYGRPDHNMHHMHSVKGRNHVGFMQNMSVDLMGKWYSLANKFSLRIMNCVQTHPGHVIFVPDHEMAEIHNDVKQFIGLAAMCQSLIKHKHANGDKAPRFPHRNPSGMLA</sequence>
<dbReference type="Proteomes" id="UP001476798">
    <property type="component" value="Unassembled WGS sequence"/>
</dbReference>
<keyword evidence="3" id="KW-1185">Reference proteome</keyword>
<name>A0ABV0PHQ0_9TELE</name>
<comment type="caution">
    <text evidence="2">The sequence shown here is derived from an EMBL/GenBank/DDBJ whole genome shotgun (WGS) entry which is preliminary data.</text>
</comment>
<gene>
    <name evidence="2" type="ORF">GOODEAATRI_027477</name>
</gene>